<dbReference type="AlphaFoldDB" id="A0A7X0SPW2"/>
<dbReference type="Pfam" id="PF03963">
    <property type="entry name" value="FlgD"/>
    <property type="match status" value="1"/>
</dbReference>
<dbReference type="GO" id="GO:0044781">
    <property type="term" value="P:bacterial-type flagellum organization"/>
    <property type="evidence" value="ECO:0007669"/>
    <property type="project" value="UniProtKB-KW"/>
</dbReference>
<keyword evidence="3" id="KW-0282">Flagellum</keyword>
<dbReference type="EMBL" id="JACJVO010000022">
    <property type="protein sequence ID" value="MBB6732854.1"/>
    <property type="molecule type" value="Genomic_DNA"/>
</dbReference>
<keyword evidence="4" id="KW-1185">Reference proteome</keyword>
<comment type="similarity">
    <text evidence="1">Belongs to the FlgD family.</text>
</comment>
<gene>
    <name evidence="3" type="ORF">H7C18_18220</name>
</gene>
<evidence type="ECO:0000256" key="1">
    <source>
        <dbReference type="ARBA" id="ARBA00010577"/>
    </source>
</evidence>
<proteinExistence type="inferred from homology"/>
<organism evidence="3 4">
    <name type="scientific">Cohnella zeiphila</name>
    <dbReference type="NCBI Taxonomy" id="2761120"/>
    <lineage>
        <taxon>Bacteria</taxon>
        <taxon>Bacillati</taxon>
        <taxon>Bacillota</taxon>
        <taxon>Bacilli</taxon>
        <taxon>Bacillales</taxon>
        <taxon>Paenibacillaceae</taxon>
        <taxon>Cohnella</taxon>
    </lineage>
</organism>
<keyword evidence="3" id="KW-0966">Cell projection</keyword>
<evidence type="ECO:0000313" key="3">
    <source>
        <dbReference type="EMBL" id="MBB6732854.1"/>
    </source>
</evidence>
<evidence type="ECO:0000256" key="2">
    <source>
        <dbReference type="ARBA" id="ARBA00022795"/>
    </source>
</evidence>
<evidence type="ECO:0000313" key="4">
    <source>
        <dbReference type="Proteomes" id="UP000564644"/>
    </source>
</evidence>
<dbReference type="RefSeq" id="WP_185130522.1">
    <property type="nucleotide sequence ID" value="NZ_JACJVO010000022.1"/>
</dbReference>
<accession>A0A7X0SPW2</accession>
<keyword evidence="3" id="KW-0969">Cilium</keyword>
<keyword evidence="2" id="KW-1005">Bacterial flagellum biogenesis</keyword>
<protein>
    <submittedName>
        <fullName evidence="3">Flagellar hook capping protein</fullName>
    </submittedName>
</protein>
<reference evidence="3 4" key="1">
    <citation type="submission" date="2020-08" db="EMBL/GenBank/DDBJ databases">
        <title>Cohnella phylogeny.</title>
        <authorList>
            <person name="Dunlap C."/>
        </authorList>
    </citation>
    <scope>NUCLEOTIDE SEQUENCE [LARGE SCALE GENOMIC DNA]</scope>
    <source>
        <strain evidence="3 4">CBP 2801</strain>
    </source>
</reference>
<comment type="caution">
    <text evidence="3">The sequence shown here is derived from an EMBL/GenBank/DDBJ whole genome shotgun (WGS) entry which is preliminary data.</text>
</comment>
<name>A0A7X0SPW2_9BACL</name>
<dbReference type="InterPro" id="IPR005648">
    <property type="entry name" value="FlgD"/>
</dbReference>
<dbReference type="Proteomes" id="UP000564644">
    <property type="component" value="Unassembled WGS sequence"/>
</dbReference>
<sequence length="154" mass="16493">MAVTGTGVVWPNYSSQNAQKATNTGSTELGKDEFLEILVTQLQNQDPMQPMEDKDFIAQMAQFSSLEQMLNMTNQMTALRQAPGMAAMVLGMNVQWTETDSSGNSAVKNGTVSSVFLRDGVQYVKVGDSDVKMEDITSISLPAADDGTGGNASE</sequence>